<feature type="region of interest" description="Disordered" evidence="1">
    <location>
        <begin position="290"/>
        <end position="321"/>
    </location>
</feature>
<name>A0A423PWJ8_9GAMM</name>
<comment type="caution">
    <text evidence="2">The sequence shown here is derived from an EMBL/GenBank/DDBJ whole genome shotgun (WGS) entry which is preliminary data.</text>
</comment>
<evidence type="ECO:0000313" key="2">
    <source>
        <dbReference type="EMBL" id="ROO29954.1"/>
    </source>
</evidence>
<dbReference type="EMBL" id="AYKH01000002">
    <property type="protein sequence ID" value="ROO29954.1"/>
    <property type="molecule type" value="Genomic_DNA"/>
</dbReference>
<evidence type="ECO:0000313" key="3">
    <source>
        <dbReference type="Proteomes" id="UP000283993"/>
    </source>
</evidence>
<organism evidence="2 3">
    <name type="scientific">Salinisphaera orenii MK-B5</name>
    <dbReference type="NCBI Taxonomy" id="856730"/>
    <lineage>
        <taxon>Bacteria</taxon>
        <taxon>Pseudomonadati</taxon>
        <taxon>Pseudomonadota</taxon>
        <taxon>Gammaproteobacteria</taxon>
        <taxon>Salinisphaerales</taxon>
        <taxon>Salinisphaeraceae</taxon>
        <taxon>Salinisphaera</taxon>
    </lineage>
</organism>
<reference evidence="2 3" key="1">
    <citation type="submission" date="2013-10" db="EMBL/GenBank/DDBJ databases">
        <title>Salinisphaera orenii MK-B5 Genome Sequencing.</title>
        <authorList>
            <person name="Lai Q."/>
            <person name="Li C."/>
            <person name="Shao Z."/>
        </authorList>
    </citation>
    <scope>NUCLEOTIDE SEQUENCE [LARGE SCALE GENOMIC DNA]</scope>
    <source>
        <strain evidence="2 3">MK-B5</strain>
    </source>
</reference>
<dbReference type="AlphaFoldDB" id="A0A423PWJ8"/>
<protein>
    <submittedName>
        <fullName evidence="2">Uncharacterized protein</fullName>
    </submittedName>
</protein>
<keyword evidence="3" id="KW-1185">Reference proteome</keyword>
<dbReference type="RefSeq" id="WP_123629997.1">
    <property type="nucleotide sequence ID" value="NZ_AYKH01000002.1"/>
</dbReference>
<sequence length="555" mass="61665">MKRAIILLGGLCVIAVAGVVVWQTGLTQSAHGDGFSPSAGTTVAYRVGHRVVVREAADENGPTDRWAQTYGLMRYRAEDFGDTRQLHISPLTLVAHNQDGPVFTSQLAALYSSADLRHVQERGFDMPFDSDGALALERPRTRALAALAEQIDTPDGNPILDQLIVPTLPPALASHLAPRVGATHVLERYRGLSHIRATVERVDDDTLTIRLETTDRSRTVADNGAPETADRSRLLARLRVNRHDGWIESMTRVRRDYATRDGRAVAIDHVTRARRKRDLLTGDMHDTSDPFWGVTDESPDDVEVRQSPANTRQPDPATDDPAFDTRETALRVELSVLHLGVRVDDEHARLPLNTVALTDLTLYDREDRPVELPIELNNILPSWDYRTFEPGRLFIYAPLAGDPAIFEPVARAEATLTYRQTKSRSVTIALDDARHELTHGPARVSVEPDAAADNVWWLQIENRDGYAYKRSWAQAAPGVHAMAGVAPRDSWLSAAEAELMARVDSPSAEIETVRVQADHAPAAYPLMRITPGKTRSYTVEFKRRDTPQDERGDRP</sequence>
<evidence type="ECO:0000256" key="1">
    <source>
        <dbReference type="SAM" id="MobiDB-lite"/>
    </source>
</evidence>
<accession>A0A423PWJ8</accession>
<gene>
    <name evidence="2" type="ORF">SAOR_01965</name>
</gene>
<dbReference type="Proteomes" id="UP000283993">
    <property type="component" value="Unassembled WGS sequence"/>
</dbReference>
<proteinExistence type="predicted"/>